<gene>
    <name evidence="2" type="ORF">CAFE_00800</name>
</gene>
<sequence length="287" mass="32998">MRKNIWMIISLFAALLWIVTLFRMICYTQGFRAAAKEAGRPPDLAYRLSELGFNVLFGLFLLFLGWFLAYGFARLRFVLPAVFTVLLISALIEFAFTPWSRAPWIFEGLRTIGAIFWCGAARFAFWAAQKHGDNLRRKKVVVSAFSVLGVLLFFQQLTHTNDNSKQYHDFSRIRNRSQNVFHSDSKRSSFLSDAAFSRWMVHNLWISAFPHCFPCYAWNSSSSGADGIRLSSASRSSQHFWRYFICGLLAFHHGSLSDRLPKDFEFKFRSGNRLALGRYASKIQAHG</sequence>
<keyword evidence="1" id="KW-0812">Transmembrane</keyword>
<feature type="transmembrane region" description="Helical" evidence="1">
    <location>
        <begin position="51"/>
        <end position="70"/>
    </location>
</feature>
<reference evidence="2 3" key="1">
    <citation type="submission" date="2019-09" db="EMBL/GenBank/DDBJ databases">
        <title>Genome sequence of Clostridium sp. EA1.</title>
        <authorList>
            <person name="Poehlein A."/>
            <person name="Bengelsdorf F.R."/>
            <person name="Daniel R."/>
        </authorList>
    </citation>
    <scope>NUCLEOTIDE SEQUENCE [LARGE SCALE GENOMIC DNA]</scope>
    <source>
        <strain evidence="2 3">EA1</strain>
    </source>
</reference>
<keyword evidence="3" id="KW-1185">Reference proteome</keyword>
<feature type="transmembrane region" description="Helical" evidence="1">
    <location>
        <begin position="108"/>
        <end position="128"/>
    </location>
</feature>
<dbReference type="Proteomes" id="UP000469440">
    <property type="component" value="Unassembled WGS sequence"/>
</dbReference>
<evidence type="ECO:0000256" key="1">
    <source>
        <dbReference type="SAM" id="Phobius"/>
    </source>
</evidence>
<proteinExistence type="predicted"/>
<comment type="caution">
    <text evidence="2">The sequence shown here is derived from an EMBL/GenBank/DDBJ whole genome shotgun (WGS) entry which is preliminary data.</text>
</comment>
<feature type="transmembrane region" description="Helical" evidence="1">
    <location>
        <begin position="140"/>
        <end position="157"/>
    </location>
</feature>
<evidence type="ECO:0000313" key="2">
    <source>
        <dbReference type="EMBL" id="MVB09424.1"/>
    </source>
</evidence>
<name>A0A6N8HUG3_9FIRM</name>
<organism evidence="2 3">
    <name type="scientific">Caproicibacter fermentans</name>
    <dbReference type="NCBI Taxonomy" id="2576756"/>
    <lineage>
        <taxon>Bacteria</taxon>
        <taxon>Bacillati</taxon>
        <taxon>Bacillota</taxon>
        <taxon>Clostridia</taxon>
        <taxon>Eubacteriales</taxon>
        <taxon>Acutalibacteraceae</taxon>
        <taxon>Caproicibacter</taxon>
    </lineage>
</organism>
<accession>A0A6N8HUG3</accession>
<evidence type="ECO:0000313" key="3">
    <source>
        <dbReference type="Proteomes" id="UP000469440"/>
    </source>
</evidence>
<keyword evidence="1" id="KW-1133">Transmembrane helix</keyword>
<dbReference type="EMBL" id="VWXL01000003">
    <property type="protein sequence ID" value="MVB09424.1"/>
    <property type="molecule type" value="Genomic_DNA"/>
</dbReference>
<protein>
    <submittedName>
        <fullName evidence="2">Uncharacterized protein</fullName>
    </submittedName>
</protein>
<dbReference type="AlphaFoldDB" id="A0A6N8HUG3"/>
<keyword evidence="1" id="KW-0472">Membrane</keyword>
<feature type="transmembrane region" description="Helical" evidence="1">
    <location>
        <begin position="77"/>
        <end position="96"/>
    </location>
</feature>